<keyword evidence="1 3" id="KW-0479">Metal-binding</keyword>
<comment type="caution">
    <text evidence="7">The sequence shown here is derived from an EMBL/GenBank/DDBJ whole genome shotgun (WGS) entry which is preliminary data.</text>
</comment>
<dbReference type="OrthoDB" id="8195814at2759"/>
<evidence type="ECO:0000313" key="8">
    <source>
        <dbReference type="Proteomes" id="UP001151699"/>
    </source>
</evidence>
<evidence type="ECO:0000256" key="4">
    <source>
        <dbReference type="SAM" id="MobiDB-lite"/>
    </source>
</evidence>
<evidence type="ECO:0000259" key="6">
    <source>
        <dbReference type="PROSITE" id="PS50089"/>
    </source>
</evidence>
<feature type="compositionally biased region" description="Polar residues" evidence="4">
    <location>
        <begin position="353"/>
        <end position="370"/>
    </location>
</feature>
<keyword evidence="8" id="KW-1185">Reference proteome</keyword>
<keyword evidence="5" id="KW-1133">Transmembrane helix</keyword>
<gene>
    <name evidence="7" type="ORF">Bhyg_08841</name>
</gene>
<keyword evidence="5" id="KW-0812">Transmembrane</keyword>
<evidence type="ECO:0000313" key="7">
    <source>
        <dbReference type="EMBL" id="KAJ6643876.1"/>
    </source>
</evidence>
<dbReference type="Proteomes" id="UP001151699">
    <property type="component" value="Chromosome B"/>
</dbReference>
<dbReference type="EMBL" id="WJQU01000002">
    <property type="protein sequence ID" value="KAJ6643876.1"/>
    <property type="molecule type" value="Genomic_DNA"/>
</dbReference>
<feature type="region of interest" description="Disordered" evidence="4">
    <location>
        <begin position="353"/>
        <end position="396"/>
    </location>
</feature>
<feature type="transmembrane region" description="Helical" evidence="5">
    <location>
        <begin position="893"/>
        <end position="914"/>
    </location>
</feature>
<evidence type="ECO:0000256" key="2">
    <source>
        <dbReference type="ARBA" id="ARBA00022833"/>
    </source>
</evidence>
<feature type="transmembrane region" description="Helical" evidence="5">
    <location>
        <begin position="97"/>
        <end position="123"/>
    </location>
</feature>
<organism evidence="7 8">
    <name type="scientific">Pseudolycoriella hygida</name>
    <dbReference type="NCBI Taxonomy" id="35572"/>
    <lineage>
        <taxon>Eukaryota</taxon>
        <taxon>Metazoa</taxon>
        <taxon>Ecdysozoa</taxon>
        <taxon>Arthropoda</taxon>
        <taxon>Hexapoda</taxon>
        <taxon>Insecta</taxon>
        <taxon>Pterygota</taxon>
        <taxon>Neoptera</taxon>
        <taxon>Endopterygota</taxon>
        <taxon>Diptera</taxon>
        <taxon>Nematocera</taxon>
        <taxon>Sciaroidea</taxon>
        <taxon>Sciaridae</taxon>
        <taxon>Pseudolycoriella</taxon>
    </lineage>
</organism>
<dbReference type="AlphaFoldDB" id="A0A9Q0N5F1"/>
<accession>A0A9Q0N5F1</accession>
<dbReference type="GO" id="GO:0008270">
    <property type="term" value="F:zinc ion binding"/>
    <property type="evidence" value="ECO:0007669"/>
    <property type="project" value="UniProtKB-KW"/>
</dbReference>
<evidence type="ECO:0000256" key="1">
    <source>
        <dbReference type="ARBA" id="ARBA00022771"/>
    </source>
</evidence>
<feature type="transmembrane region" description="Helical" evidence="5">
    <location>
        <begin position="646"/>
        <end position="668"/>
    </location>
</feature>
<proteinExistence type="predicted"/>
<dbReference type="InterPro" id="IPR001841">
    <property type="entry name" value="Znf_RING"/>
</dbReference>
<name>A0A9Q0N5F1_9DIPT</name>
<feature type="transmembrane region" description="Helical" evidence="5">
    <location>
        <begin position="706"/>
        <end position="727"/>
    </location>
</feature>
<evidence type="ECO:0000256" key="5">
    <source>
        <dbReference type="SAM" id="Phobius"/>
    </source>
</evidence>
<feature type="transmembrane region" description="Helical" evidence="5">
    <location>
        <begin position="42"/>
        <end position="60"/>
    </location>
</feature>
<feature type="domain" description="RING-type" evidence="6">
    <location>
        <begin position="299"/>
        <end position="345"/>
    </location>
</feature>
<dbReference type="CDD" id="cd00065">
    <property type="entry name" value="FYVE_like_SF"/>
    <property type="match status" value="1"/>
</dbReference>
<dbReference type="SUPFAM" id="SSF57903">
    <property type="entry name" value="FYVE/PHD zinc finger"/>
    <property type="match status" value="1"/>
</dbReference>
<dbReference type="InterPro" id="IPR011011">
    <property type="entry name" value="Znf_FYVE_PHD"/>
</dbReference>
<sequence>METRRFKHDTYLYPHDTDNFILIVPRRYQSKMDYNQILKSPLISVWAPTVAIVAVTRFIFNKIRKINKKLVDISLETFGLSLGISFNAGISSLAENLLLWCFCLGTMLSGMLLSSSMFLGFALQLDILTINNLKELEMSGLTVQVPNNSESIEYFFDNIPQKLKLTYAMPYEISDMIQSKNTSYAYAIREGKFNILFSNDRDIWHIIERFGHEHLSFKLRKFAAIEDRMNTVVQRCVNHGLVKYLVEKNKRLLTEVKPGEQNNDREGISSNVEPLSLSDMRNFFLLGALGLITNEMTNCHTCSKTFSRTRSICSHIFHLNCGNINIILLNEIEQGNTEWKCPDCRKRSTRRSTIMTDQNNHKNGSTQANNSSEKKTKAKSVAKASYTTSENQNQNQISNDISLEASLSHMVNQLNSLQEGQNTSNRAIQEVNAQMGVIQTISNSLVVHDTRLKKLENTSIGIRFEMNTLNRRMNELEQLGNNRIIQINGVPLLPDENLELIITAIGDKIGMLRHSYNISLTKRCSSHLQASSSVTDNQGAAITDNNVQPQSLITPIHTTFDSLDQKNSFLMAFRKERRKVKERSKSKGRKLFIAAAVDLNSEQVRYNKYMETLHIKDNIYLYPHDTDNFILIVPKRFKSKIDYGQILKSPLILVWAPLVAIVAVTRFIFNKIKKTDKNLFLISLETFGLSLGMSFDAPISSAGENFLLWCFCLGTMLSGMLLSSSMFQGFALQLEILTINNLKELEMAGLEVQVPKYSESVEYFFDNISQKLKLSYILPYEISDMIESRNTNYAYVIRESKFNVLFSNHKDHWHVIDRFGYEHLSFKLHFFAIIEDRLNTLIQRCVNHGIVKYLVEKNKRLLTGIKAGEQNNDKQMISSNVEPLSFSDVRNSFLLGALGLVFSAVAFFAEKIYFAKRCFRRKPITINAIRS</sequence>
<reference evidence="7" key="1">
    <citation type="submission" date="2022-07" db="EMBL/GenBank/DDBJ databases">
        <authorList>
            <person name="Trinca V."/>
            <person name="Uliana J.V.C."/>
            <person name="Torres T.T."/>
            <person name="Ward R.J."/>
            <person name="Monesi N."/>
        </authorList>
    </citation>
    <scope>NUCLEOTIDE SEQUENCE</scope>
    <source>
        <strain evidence="7">HSMRA1968</strain>
        <tissue evidence="7">Whole embryos</tissue>
    </source>
</reference>
<evidence type="ECO:0000256" key="3">
    <source>
        <dbReference type="PROSITE-ProRule" id="PRU00175"/>
    </source>
</evidence>
<keyword evidence="1 3" id="KW-0863">Zinc-finger</keyword>
<keyword evidence="2" id="KW-0862">Zinc</keyword>
<feature type="compositionally biased region" description="Low complexity" evidence="4">
    <location>
        <begin position="379"/>
        <end position="396"/>
    </location>
</feature>
<keyword evidence="5" id="KW-0472">Membrane</keyword>
<dbReference type="PROSITE" id="PS50089">
    <property type="entry name" value="ZF_RING_2"/>
    <property type="match status" value="1"/>
</dbReference>
<protein>
    <recommendedName>
        <fullName evidence="6">RING-type domain-containing protein</fullName>
    </recommendedName>
</protein>